<protein>
    <submittedName>
        <fullName evidence="1">Uncharacterized protein</fullName>
    </submittedName>
</protein>
<comment type="caution">
    <text evidence="1">The sequence shown here is derived from an EMBL/GenBank/DDBJ whole genome shotgun (WGS) entry which is preliminary data.</text>
</comment>
<sequence length="65" mass="7398">MQQLLKSINGLIKAQCEGRLNFEYHIFFDGAVEGKESDTKNKFVEQLISEIKSSPGENIIFYTIS</sequence>
<organism evidence="1 2">
    <name type="scientific">Dreissena polymorpha</name>
    <name type="common">Zebra mussel</name>
    <name type="synonym">Mytilus polymorpha</name>
    <dbReference type="NCBI Taxonomy" id="45954"/>
    <lineage>
        <taxon>Eukaryota</taxon>
        <taxon>Metazoa</taxon>
        <taxon>Spiralia</taxon>
        <taxon>Lophotrochozoa</taxon>
        <taxon>Mollusca</taxon>
        <taxon>Bivalvia</taxon>
        <taxon>Autobranchia</taxon>
        <taxon>Heteroconchia</taxon>
        <taxon>Euheterodonta</taxon>
        <taxon>Imparidentia</taxon>
        <taxon>Neoheterodontei</taxon>
        <taxon>Myida</taxon>
        <taxon>Dreissenoidea</taxon>
        <taxon>Dreissenidae</taxon>
        <taxon>Dreissena</taxon>
    </lineage>
</organism>
<keyword evidence="2" id="KW-1185">Reference proteome</keyword>
<dbReference type="Proteomes" id="UP000828390">
    <property type="component" value="Unassembled WGS sequence"/>
</dbReference>
<dbReference type="EMBL" id="JAIWYP010000007">
    <property type="protein sequence ID" value="KAH3792159.1"/>
    <property type="molecule type" value="Genomic_DNA"/>
</dbReference>
<reference evidence="1" key="1">
    <citation type="journal article" date="2019" name="bioRxiv">
        <title>The Genome of the Zebra Mussel, Dreissena polymorpha: A Resource for Invasive Species Research.</title>
        <authorList>
            <person name="McCartney M.A."/>
            <person name="Auch B."/>
            <person name="Kono T."/>
            <person name="Mallez S."/>
            <person name="Zhang Y."/>
            <person name="Obille A."/>
            <person name="Becker A."/>
            <person name="Abrahante J.E."/>
            <person name="Garbe J."/>
            <person name="Badalamenti J.P."/>
            <person name="Herman A."/>
            <person name="Mangelson H."/>
            <person name="Liachko I."/>
            <person name="Sullivan S."/>
            <person name="Sone E.D."/>
            <person name="Koren S."/>
            <person name="Silverstein K.A.T."/>
            <person name="Beckman K.B."/>
            <person name="Gohl D.M."/>
        </authorList>
    </citation>
    <scope>NUCLEOTIDE SEQUENCE</scope>
    <source>
        <strain evidence="1">Duluth1</strain>
        <tissue evidence="1">Whole animal</tissue>
    </source>
</reference>
<accession>A0A9D4F4G0</accession>
<gene>
    <name evidence="1" type="ORF">DPMN_145650</name>
</gene>
<dbReference type="AlphaFoldDB" id="A0A9D4F4G0"/>
<evidence type="ECO:0000313" key="1">
    <source>
        <dbReference type="EMBL" id="KAH3792159.1"/>
    </source>
</evidence>
<proteinExistence type="predicted"/>
<reference evidence="1" key="2">
    <citation type="submission" date="2020-11" db="EMBL/GenBank/DDBJ databases">
        <authorList>
            <person name="McCartney M.A."/>
            <person name="Auch B."/>
            <person name="Kono T."/>
            <person name="Mallez S."/>
            <person name="Becker A."/>
            <person name="Gohl D.M."/>
            <person name="Silverstein K.A.T."/>
            <person name="Koren S."/>
            <person name="Bechman K.B."/>
            <person name="Herman A."/>
            <person name="Abrahante J.E."/>
            <person name="Garbe J."/>
        </authorList>
    </citation>
    <scope>NUCLEOTIDE SEQUENCE</scope>
    <source>
        <strain evidence="1">Duluth1</strain>
        <tissue evidence="1">Whole animal</tissue>
    </source>
</reference>
<name>A0A9D4F4G0_DREPO</name>
<evidence type="ECO:0000313" key="2">
    <source>
        <dbReference type="Proteomes" id="UP000828390"/>
    </source>
</evidence>